<sequence>MAHLTYEFVHLPCSKAFEEDQKMVLPAFDIMKSENPHPKWTGLQLGAPPEPTFWNVTAWDSSDAHRAWQSCAIFPSFYSAIIPVVADAANPRFDFFHSHFPSDPERALSAPLTQVTLLTPKQGKTRQEIEGLLEKMLGLMKESGAEGVLEAVVGTIEEHPEKVIVAIGWESKEHQEKASGPSGPAGHIIKEIDDLAEATSANTKFFKH</sequence>
<evidence type="ECO:0000313" key="1">
    <source>
        <dbReference type="EMBL" id="KAI0028867.1"/>
    </source>
</evidence>
<organism evidence="1 2">
    <name type="scientific">Vararia minispora EC-137</name>
    <dbReference type="NCBI Taxonomy" id="1314806"/>
    <lineage>
        <taxon>Eukaryota</taxon>
        <taxon>Fungi</taxon>
        <taxon>Dikarya</taxon>
        <taxon>Basidiomycota</taxon>
        <taxon>Agaricomycotina</taxon>
        <taxon>Agaricomycetes</taxon>
        <taxon>Russulales</taxon>
        <taxon>Lachnocladiaceae</taxon>
        <taxon>Vararia</taxon>
    </lineage>
</organism>
<evidence type="ECO:0000313" key="2">
    <source>
        <dbReference type="Proteomes" id="UP000814128"/>
    </source>
</evidence>
<protein>
    <submittedName>
        <fullName evidence="1">Uncharacterized protein</fullName>
    </submittedName>
</protein>
<gene>
    <name evidence="1" type="ORF">K488DRAFT_73418</name>
</gene>
<dbReference type="EMBL" id="MU273716">
    <property type="protein sequence ID" value="KAI0028867.1"/>
    <property type="molecule type" value="Genomic_DNA"/>
</dbReference>
<keyword evidence="2" id="KW-1185">Reference proteome</keyword>
<dbReference type="Proteomes" id="UP000814128">
    <property type="component" value="Unassembled WGS sequence"/>
</dbReference>
<reference evidence="1" key="2">
    <citation type="journal article" date="2022" name="New Phytol.">
        <title>Evolutionary transition to the ectomycorrhizal habit in the genomes of a hyperdiverse lineage of mushroom-forming fungi.</title>
        <authorList>
            <person name="Looney B."/>
            <person name="Miyauchi S."/>
            <person name="Morin E."/>
            <person name="Drula E."/>
            <person name="Courty P.E."/>
            <person name="Kohler A."/>
            <person name="Kuo A."/>
            <person name="LaButti K."/>
            <person name="Pangilinan J."/>
            <person name="Lipzen A."/>
            <person name="Riley R."/>
            <person name="Andreopoulos W."/>
            <person name="He G."/>
            <person name="Johnson J."/>
            <person name="Nolan M."/>
            <person name="Tritt A."/>
            <person name="Barry K.W."/>
            <person name="Grigoriev I.V."/>
            <person name="Nagy L.G."/>
            <person name="Hibbett D."/>
            <person name="Henrissat B."/>
            <person name="Matheny P.B."/>
            <person name="Labbe J."/>
            <person name="Martin F.M."/>
        </authorList>
    </citation>
    <scope>NUCLEOTIDE SEQUENCE</scope>
    <source>
        <strain evidence="1">EC-137</strain>
    </source>
</reference>
<proteinExistence type="predicted"/>
<comment type="caution">
    <text evidence="1">The sequence shown here is derived from an EMBL/GenBank/DDBJ whole genome shotgun (WGS) entry which is preliminary data.</text>
</comment>
<name>A0ACB8QB50_9AGAM</name>
<reference evidence="1" key="1">
    <citation type="submission" date="2021-02" db="EMBL/GenBank/DDBJ databases">
        <authorList>
            <consortium name="DOE Joint Genome Institute"/>
            <person name="Ahrendt S."/>
            <person name="Looney B.P."/>
            <person name="Miyauchi S."/>
            <person name="Morin E."/>
            <person name="Drula E."/>
            <person name="Courty P.E."/>
            <person name="Chicoki N."/>
            <person name="Fauchery L."/>
            <person name="Kohler A."/>
            <person name="Kuo A."/>
            <person name="Labutti K."/>
            <person name="Pangilinan J."/>
            <person name="Lipzen A."/>
            <person name="Riley R."/>
            <person name="Andreopoulos W."/>
            <person name="He G."/>
            <person name="Johnson J."/>
            <person name="Barry K.W."/>
            <person name="Grigoriev I.V."/>
            <person name="Nagy L."/>
            <person name="Hibbett D."/>
            <person name="Henrissat B."/>
            <person name="Matheny P.B."/>
            <person name="Labbe J."/>
            <person name="Martin F."/>
        </authorList>
    </citation>
    <scope>NUCLEOTIDE SEQUENCE</scope>
    <source>
        <strain evidence="1">EC-137</strain>
    </source>
</reference>
<accession>A0ACB8QB50</accession>